<evidence type="ECO:0000256" key="4">
    <source>
        <dbReference type="SAM" id="SignalP"/>
    </source>
</evidence>
<feature type="domain" description="Solute-binding protein family 5" evidence="5">
    <location>
        <begin position="74"/>
        <end position="424"/>
    </location>
</feature>
<dbReference type="InterPro" id="IPR000914">
    <property type="entry name" value="SBP_5_dom"/>
</dbReference>
<dbReference type="Gene3D" id="3.90.76.10">
    <property type="entry name" value="Dipeptide-binding Protein, Domain 1"/>
    <property type="match status" value="1"/>
</dbReference>
<organism evidence="6 7">
    <name type="scientific">Actinobacteria bacterium BACL2 MAG-121001-bin67</name>
    <dbReference type="NCBI Taxonomy" id="1655572"/>
    <lineage>
        <taxon>Bacteria</taxon>
        <taxon>Bacillati</taxon>
        <taxon>Actinomycetota</taxon>
        <taxon>Actinomycetes</taxon>
        <taxon>Actinomycetes incertae sedis</taxon>
        <taxon>ac1 cluster</taxon>
    </lineage>
</organism>
<evidence type="ECO:0000259" key="5">
    <source>
        <dbReference type="Pfam" id="PF00496"/>
    </source>
</evidence>
<dbReference type="Gene3D" id="3.40.190.10">
    <property type="entry name" value="Periplasmic binding protein-like II"/>
    <property type="match status" value="1"/>
</dbReference>
<evidence type="ECO:0000256" key="2">
    <source>
        <dbReference type="ARBA" id="ARBA00022448"/>
    </source>
</evidence>
<protein>
    <recommendedName>
        <fullName evidence="5">Solute-binding protein family 5 domain-containing protein</fullName>
    </recommendedName>
</protein>
<comment type="caution">
    <text evidence="6">The sequence shown here is derived from an EMBL/GenBank/DDBJ whole genome shotgun (WGS) entry which is preliminary data.</text>
</comment>
<dbReference type="InterPro" id="IPR039424">
    <property type="entry name" value="SBP_5"/>
</dbReference>
<feature type="chain" id="PRO_5006421484" description="Solute-binding protein family 5 domain-containing protein" evidence="4">
    <location>
        <begin position="29"/>
        <end position="505"/>
    </location>
</feature>
<reference evidence="6 7" key="1">
    <citation type="submission" date="2015-10" db="EMBL/GenBank/DDBJ databases">
        <title>Metagenome-Assembled Genomes uncover a global brackish microbiome.</title>
        <authorList>
            <person name="Hugerth L.W."/>
            <person name="Larsson J."/>
            <person name="Alneberg J."/>
            <person name="Lindh M.V."/>
            <person name="Legrand C."/>
            <person name="Pinhassi J."/>
            <person name="Andersson A.F."/>
        </authorList>
    </citation>
    <scope>NUCLEOTIDE SEQUENCE [LARGE SCALE GENOMIC DNA]</scope>
    <source>
        <strain evidence="6">BACL2 MAG-121001-bin67</strain>
    </source>
</reference>
<dbReference type="SUPFAM" id="SSF53850">
    <property type="entry name" value="Periplasmic binding protein-like II"/>
    <property type="match status" value="1"/>
</dbReference>
<comment type="similarity">
    <text evidence="1">Belongs to the bacterial solute-binding protein 5 family.</text>
</comment>
<evidence type="ECO:0000313" key="7">
    <source>
        <dbReference type="Proteomes" id="UP000053349"/>
    </source>
</evidence>
<dbReference type="Gene3D" id="3.10.105.10">
    <property type="entry name" value="Dipeptide-binding Protein, Domain 3"/>
    <property type="match status" value="1"/>
</dbReference>
<gene>
    <name evidence="6" type="ORF">ABR64_00825</name>
</gene>
<name>A0A0R2PBH0_9ACTN</name>
<dbReference type="Proteomes" id="UP000053349">
    <property type="component" value="Unassembled WGS sequence"/>
</dbReference>
<evidence type="ECO:0000256" key="3">
    <source>
        <dbReference type="ARBA" id="ARBA00022729"/>
    </source>
</evidence>
<feature type="signal peptide" evidence="4">
    <location>
        <begin position="1"/>
        <end position="28"/>
    </location>
</feature>
<dbReference type="GO" id="GO:0042597">
    <property type="term" value="C:periplasmic space"/>
    <property type="evidence" value="ECO:0007669"/>
    <property type="project" value="UniProtKB-ARBA"/>
</dbReference>
<dbReference type="Pfam" id="PF00496">
    <property type="entry name" value="SBP_bac_5"/>
    <property type="match status" value="1"/>
</dbReference>
<keyword evidence="3 4" id="KW-0732">Signal</keyword>
<dbReference type="PIRSF" id="PIRSF002741">
    <property type="entry name" value="MppA"/>
    <property type="match status" value="1"/>
</dbReference>
<dbReference type="PANTHER" id="PTHR30290">
    <property type="entry name" value="PERIPLASMIC BINDING COMPONENT OF ABC TRANSPORTER"/>
    <property type="match status" value="1"/>
</dbReference>
<dbReference type="EMBL" id="LIAW01000001">
    <property type="protein sequence ID" value="KRO33363.1"/>
    <property type="molecule type" value="Genomic_DNA"/>
</dbReference>
<dbReference type="GO" id="GO:1904680">
    <property type="term" value="F:peptide transmembrane transporter activity"/>
    <property type="evidence" value="ECO:0007669"/>
    <property type="project" value="TreeGrafter"/>
</dbReference>
<dbReference type="InterPro" id="IPR030678">
    <property type="entry name" value="Peptide/Ni-bd"/>
</dbReference>
<sequence length="505" mass="54203">MKKKKNLLIGALVATLIGGSLIAHPAKAASTDLVIGSVLDIDKTDPHTATNFATVRALGLVYGSLIEIGARNAIKGGLATSWIFSKDGRQLTLNLRQGVKFHDGTAFDAEDAKASLERILDTKTGAAARANIATITSITTKGRQLILKLSVPNAPILAALEGVNMAMLSKEDIAAAKIGGSNKPNGTGPFKWESWEPTQSVKLSSFSDYYMGEPKIKNVTIRVIPNEASILSAMNAGSVQFGMVTDPLIAKQVGKNLKTYRVPSLNYFALQLNTKAAPLNDKNVRLAIQCAINRDELIQTALLGEGKVTGPITSPAYRSDSSARPCPKQDLAKAKEYLTAAGKSSGVSFKTMVTSTGWATSVAMAQNLKAQLAKANITMDLDIIEQGTYVPRWLKADFVATLAYNGGRIDPDTMYTRYFTSTGNLNKVATYSSATLDANFLKGKASGKVTVRKDAYSAISKELEDNAIWIWLATPYEYRVSVKNLRNFSALANGSLLPLRSASLR</sequence>
<dbReference type="GO" id="GO:0043190">
    <property type="term" value="C:ATP-binding cassette (ABC) transporter complex"/>
    <property type="evidence" value="ECO:0007669"/>
    <property type="project" value="InterPro"/>
</dbReference>
<keyword evidence="2" id="KW-0813">Transport</keyword>
<evidence type="ECO:0000256" key="1">
    <source>
        <dbReference type="ARBA" id="ARBA00005695"/>
    </source>
</evidence>
<dbReference type="AlphaFoldDB" id="A0A0R2PBH0"/>
<accession>A0A0R2PBH0</accession>
<dbReference type="GO" id="GO:0015833">
    <property type="term" value="P:peptide transport"/>
    <property type="evidence" value="ECO:0007669"/>
    <property type="project" value="TreeGrafter"/>
</dbReference>
<dbReference type="PANTHER" id="PTHR30290:SF9">
    <property type="entry name" value="OLIGOPEPTIDE-BINDING PROTEIN APPA"/>
    <property type="match status" value="1"/>
</dbReference>
<evidence type="ECO:0000313" key="6">
    <source>
        <dbReference type="EMBL" id="KRO33363.1"/>
    </source>
</evidence>
<proteinExistence type="inferred from homology"/>